<dbReference type="InterPro" id="IPR048372">
    <property type="entry name" value="ZapC_C"/>
</dbReference>
<comment type="similarity">
    <text evidence="5 6">Belongs to the ZapC family.</text>
</comment>
<evidence type="ECO:0000256" key="6">
    <source>
        <dbReference type="PIRNR" id="PIRNR010252"/>
    </source>
</evidence>
<evidence type="ECO:0000259" key="8">
    <source>
        <dbReference type="Pfam" id="PF21083"/>
    </source>
</evidence>
<dbReference type="OrthoDB" id="5765005at2"/>
<organism evidence="9 10">
    <name type="scientific">Paraglaciecola mesophila</name>
    <dbReference type="NCBI Taxonomy" id="197222"/>
    <lineage>
        <taxon>Bacteria</taxon>
        <taxon>Pseudomonadati</taxon>
        <taxon>Pseudomonadota</taxon>
        <taxon>Gammaproteobacteria</taxon>
        <taxon>Alteromonadales</taxon>
        <taxon>Alteromonadaceae</taxon>
        <taxon>Paraglaciecola</taxon>
    </lineage>
</organism>
<dbReference type="EMBL" id="CP047656">
    <property type="protein sequence ID" value="QHJ10338.1"/>
    <property type="molecule type" value="Genomic_DNA"/>
</dbReference>
<dbReference type="HAMAP" id="MF_00906">
    <property type="entry name" value="ZapC"/>
    <property type="match status" value="1"/>
</dbReference>
<reference evidence="9 10" key="1">
    <citation type="submission" date="2019-12" db="EMBL/GenBank/DDBJ databases">
        <title>Genome sequencing and assembly of endphytes of Porphyra tenera.</title>
        <authorList>
            <person name="Park J.M."/>
            <person name="Shin R."/>
            <person name="Jo S.H."/>
        </authorList>
    </citation>
    <scope>NUCLEOTIDE SEQUENCE [LARGE SCALE GENOMIC DNA]</scope>
    <source>
        <strain evidence="9 10">GPM4</strain>
    </source>
</reference>
<keyword evidence="4 5" id="KW-0131">Cell cycle</keyword>
<dbReference type="Pfam" id="PF07126">
    <property type="entry name" value="ZapC_C"/>
    <property type="match status" value="1"/>
</dbReference>
<evidence type="ECO:0000256" key="1">
    <source>
        <dbReference type="ARBA" id="ARBA00022490"/>
    </source>
</evidence>
<feature type="domain" description="Cell-division protein ZapC C-terminal" evidence="7">
    <location>
        <begin position="89"/>
        <end position="169"/>
    </location>
</feature>
<dbReference type="GO" id="GO:0043093">
    <property type="term" value="P:FtsZ-dependent cytokinesis"/>
    <property type="evidence" value="ECO:0007669"/>
    <property type="project" value="UniProtKB-UniRule"/>
</dbReference>
<dbReference type="InterPro" id="IPR009809">
    <property type="entry name" value="ZapC"/>
</dbReference>
<name>A0A857JGL2_9ALTE</name>
<accession>A0A857JGL2</accession>
<comment type="function">
    <text evidence="5 6">Contributes to the efficiency of the cell division process by stabilizing the polymeric form of the cell division protein FtsZ. Acts by promoting interactions between FtsZ protofilaments and suppressing the GTPase activity of FtsZ.</text>
</comment>
<dbReference type="AlphaFoldDB" id="A0A857JGL2"/>
<dbReference type="GO" id="GO:0000917">
    <property type="term" value="P:division septum assembly"/>
    <property type="evidence" value="ECO:0007669"/>
    <property type="project" value="UniProtKB-KW"/>
</dbReference>
<evidence type="ECO:0000256" key="2">
    <source>
        <dbReference type="ARBA" id="ARBA00022618"/>
    </source>
</evidence>
<comment type="subunit">
    <text evidence="5">Interacts directly with FtsZ.</text>
</comment>
<evidence type="ECO:0000256" key="5">
    <source>
        <dbReference type="HAMAP-Rule" id="MF_00906"/>
    </source>
</evidence>
<keyword evidence="3 5" id="KW-0717">Septation</keyword>
<dbReference type="Proteomes" id="UP000464524">
    <property type="component" value="Chromosome"/>
</dbReference>
<dbReference type="RefSeq" id="WP_160178227.1">
    <property type="nucleotide sequence ID" value="NZ_CP047656.1"/>
</dbReference>
<protein>
    <recommendedName>
        <fullName evidence="5 6">Cell division protein ZapC</fullName>
    </recommendedName>
</protein>
<evidence type="ECO:0000313" key="9">
    <source>
        <dbReference type="EMBL" id="QHJ10338.1"/>
    </source>
</evidence>
<keyword evidence="1 5" id="KW-0963">Cytoplasm</keyword>
<dbReference type="InterPro" id="IPR048373">
    <property type="entry name" value="ZapC_N"/>
</dbReference>
<keyword evidence="2 5" id="KW-0132">Cell division</keyword>
<comment type="subcellular location">
    <subcellularLocation>
        <location evidence="5 6">Cytoplasm</location>
    </subcellularLocation>
</comment>
<keyword evidence="10" id="KW-1185">Reference proteome</keyword>
<evidence type="ECO:0000256" key="3">
    <source>
        <dbReference type="ARBA" id="ARBA00023210"/>
    </source>
</evidence>
<evidence type="ECO:0000256" key="4">
    <source>
        <dbReference type="ARBA" id="ARBA00023306"/>
    </source>
</evidence>
<sequence length="178" mass="20129">MLLPNTNWFWYTHENELRLDLGDTLTFVVPFALKNLVNLPTEKQLFSLEDTEHYVALAESLDNNGIPLTEGQLVQILLNATAALKFHKPVCMKSWLYKAQNTSGAHFQLAMLEASFDDNAELGQVVVLEQDDSCATCMLISDDFMVSDSKALAKFEIIKVMNDRLIPFLADIPEYKRA</sequence>
<dbReference type="KEGG" id="pmes:FX988_00550"/>
<evidence type="ECO:0000259" key="7">
    <source>
        <dbReference type="Pfam" id="PF07126"/>
    </source>
</evidence>
<evidence type="ECO:0000313" key="10">
    <source>
        <dbReference type="Proteomes" id="UP000464524"/>
    </source>
</evidence>
<dbReference type="Pfam" id="PF21083">
    <property type="entry name" value="ZapC_N"/>
    <property type="match status" value="1"/>
</dbReference>
<dbReference type="PIRSF" id="PIRSF010252">
    <property type="entry name" value="ZapC"/>
    <property type="match status" value="1"/>
</dbReference>
<feature type="domain" description="Cell-division protein ZapC N-terminal" evidence="8">
    <location>
        <begin position="1"/>
        <end position="88"/>
    </location>
</feature>
<gene>
    <name evidence="5" type="primary">zapC</name>
    <name evidence="9" type="ORF">FX988_00550</name>
</gene>
<dbReference type="GO" id="GO:0005737">
    <property type="term" value="C:cytoplasm"/>
    <property type="evidence" value="ECO:0007669"/>
    <property type="project" value="UniProtKB-SubCell"/>
</dbReference>
<proteinExistence type="inferred from homology"/>